<keyword evidence="2" id="KW-0614">Plasmid</keyword>
<proteinExistence type="predicted"/>
<feature type="compositionally biased region" description="Low complexity" evidence="1">
    <location>
        <begin position="13"/>
        <end position="27"/>
    </location>
</feature>
<dbReference type="Proteomes" id="UP000500767">
    <property type="component" value="Plasmid unnamed8"/>
</dbReference>
<geneLocation type="plasmid" evidence="2 3">
    <name>unnamed8</name>
</geneLocation>
<dbReference type="EMBL" id="CP053715">
    <property type="protein sequence ID" value="QKE94019.1"/>
    <property type="molecule type" value="Genomic_DNA"/>
</dbReference>
<keyword evidence="3" id="KW-1185">Reference proteome</keyword>
<evidence type="ECO:0000256" key="1">
    <source>
        <dbReference type="SAM" id="MobiDB-lite"/>
    </source>
</evidence>
<gene>
    <name evidence="2" type="ORF">HN018_28245</name>
</gene>
<accession>A0A6M8HZQ7</accession>
<evidence type="ECO:0000313" key="3">
    <source>
        <dbReference type="Proteomes" id="UP000500767"/>
    </source>
</evidence>
<dbReference type="KEGG" id="lck:HN018_28245"/>
<evidence type="ECO:0000313" key="2">
    <source>
        <dbReference type="EMBL" id="QKE94019.1"/>
    </source>
</evidence>
<dbReference type="Pfam" id="PF21810">
    <property type="entry name" value="DUF6880"/>
    <property type="match status" value="1"/>
</dbReference>
<name>A0A6M8HZQ7_9PROT</name>
<dbReference type="RefSeq" id="WP_171837337.1">
    <property type="nucleotide sequence ID" value="NZ_CP053715.1"/>
</dbReference>
<protein>
    <submittedName>
        <fullName evidence="2">Uncharacterized protein</fullName>
    </submittedName>
</protein>
<dbReference type="InterPro" id="IPR049245">
    <property type="entry name" value="DUF6880"/>
</dbReference>
<reference evidence="2 3" key="1">
    <citation type="journal article" date="2014" name="World J. Microbiol. Biotechnol.">
        <title>Biodiversity and physiological characteristics of Antarctic and Arctic lichens-associated bacteria.</title>
        <authorList>
            <person name="Lee Y.M."/>
            <person name="Kim E.H."/>
            <person name="Lee H.K."/>
            <person name="Hong S.G."/>
        </authorList>
    </citation>
    <scope>NUCLEOTIDE SEQUENCE [LARGE SCALE GENOMIC DNA]</scope>
    <source>
        <strain evidence="2 3">PAMC 26569</strain>
        <plasmid evidence="2">unnamed8</plasmid>
    </source>
</reference>
<dbReference type="AlphaFoldDB" id="A0A6M8HZQ7"/>
<sequence length="494" mass="54794">MSPRPRVSRSRLTPAVAEEPPAKPARAPAKKVTRSRALSVDTLEQLGARQLAELLMAQAQSDPALGRSLRLVLAGTDGGTRLAAEVEKRLRTILRSRGFIEWDKVRPLAREFEGLRETIAGPLAQADPRAATTQMRLFLELAEGVFERSDDGSGSLGDVFRKAGADLGRLWALLPSRDPVTLAAELLSLLDADDYGTTDRLLEASGPALGSEGRAELRRLLHARLATLRRVRGRDDFGDSRGRFMVSLHLRELSDLEGDVDAYIAAIEAGGRSENFAGDIAERLITHHRPAEALGWLDRAAVRHDESRQIDLRIAALDALGRKTDAQHLRWTTFQRFLSVEHLRAYLRGLPDFDDVEAEEQAVTHALAHPDRGLALMFLVAWPNFKAANQLVRDHHEDLDGGEYFRLRPAAEALAEKYPAAATLLHRALAEDVLRRASSRQYQYAVRDVRACAGLATFLSDQPGLETHAAFMARLWREHPRKSGFWSLLDPGVR</sequence>
<organism evidence="2 3">
    <name type="scientific">Lichenicola cladoniae</name>
    <dbReference type="NCBI Taxonomy" id="1484109"/>
    <lineage>
        <taxon>Bacteria</taxon>
        <taxon>Pseudomonadati</taxon>
        <taxon>Pseudomonadota</taxon>
        <taxon>Alphaproteobacteria</taxon>
        <taxon>Acetobacterales</taxon>
        <taxon>Acetobacteraceae</taxon>
        <taxon>Lichenicola</taxon>
    </lineage>
</organism>
<feature type="region of interest" description="Disordered" evidence="1">
    <location>
        <begin position="1"/>
        <end position="33"/>
    </location>
</feature>